<reference evidence="6 7" key="1">
    <citation type="journal article" date="2019" name="J. Ind. Microbiol. Biotechnol.">
        <title>The complete genomic sequence of Streptomyces spectabilis NRRL-2792 and identification of secondary metabolite biosynthetic gene clusters.</title>
        <authorList>
            <person name="Sinha A."/>
            <person name="Phillips-Salemka S."/>
            <person name="Niraula T.A."/>
            <person name="Short K.A."/>
            <person name="Niraula N.P."/>
        </authorList>
    </citation>
    <scope>NUCLEOTIDE SEQUENCE [LARGE SCALE GENOMIC DNA]</scope>
    <source>
        <strain evidence="6 7">NRRL 2792</strain>
    </source>
</reference>
<evidence type="ECO:0000313" key="7">
    <source>
        <dbReference type="Proteomes" id="UP000316806"/>
    </source>
</evidence>
<evidence type="ECO:0000313" key="6">
    <source>
        <dbReference type="EMBL" id="QDQ10852.1"/>
    </source>
</evidence>
<name>A0A516R5D2_STRST</name>
<dbReference type="AlphaFoldDB" id="A0A516R5D2"/>
<dbReference type="Gene3D" id="3.40.50.1820">
    <property type="entry name" value="alpha/beta hydrolase"/>
    <property type="match status" value="1"/>
</dbReference>
<dbReference type="PANTHER" id="PTHR10272:SF0">
    <property type="entry name" value="PLATELET-ACTIVATING FACTOR ACETYLHYDROLASE"/>
    <property type="match status" value="1"/>
</dbReference>
<dbReference type="EMBL" id="CP040916">
    <property type="protein sequence ID" value="QDQ10852.1"/>
    <property type="molecule type" value="Genomic_DNA"/>
</dbReference>
<proteinExistence type="predicted"/>
<organism evidence="6 7">
    <name type="scientific">Streptomyces spectabilis</name>
    <dbReference type="NCBI Taxonomy" id="68270"/>
    <lineage>
        <taxon>Bacteria</taxon>
        <taxon>Bacillati</taxon>
        <taxon>Actinomycetota</taxon>
        <taxon>Actinomycetes</taxon>
        <taxon>Kitasatosporales</taxon>
        <taxon>Streptomycetaceae</taxon>
        <taxon>Streptomyces</taxon>
    </lineage>
</organism>
<gene>
    <name evidence="6" type="ORF">FH965_09865</name>
</gene>
<feature type="chain" id="PRO_5021799969" evidence="5">
    <location>
        <begin position="34"/>
        <end position="400"/>
    </location>
</feature>
<dbReference type="Pfam" id="PF03403">
    <property type="entry name" value="PAF-AH_p_II"/>
    <property type="match status" value="1"/>
</dbReference>
<protein>
    <submittedName>
        <fullName evidence="6">Alpha/beta hydrolase</fullName>
    </submittedName>
</protein>
<evidence type="ECO:0000256" key="5">
    <source>
        <dbReference type="SAM" id="SignalP"/>
    </source>
</evidence>
<dbReference type="SUPFAM" id="SSF53474">
    <property type="entry name" value="alpha/beta-Hydrolases"/>
    <property type="match status" value="1"/>
</dbReference>
<keyword evidence="2" id="KW-0442">Lipid degradation</keyword>
<dbReference type="Proteomes" id="UP000316806">
    <property type="component" value="Chromosome"/>
</dbReference>
<feature type="region of interest" description="Disordered" evidence="4">
    <location>
        <begin position="32"/>
        <end position="60"/>
    </location>
</feature>
<accession>A0A516R5D2</accession>
<dbReference type="RefSeq" id="WP_144002766.1">
    <property type="nucleotide sequence ID" value="NZ_CP040916.1"/>
</dbReference>
<sequence length="400" mass="42615">MTRTRNTARGRAAATVLALALALPLAGASGALAAPSAPDRTTTAEAPVTRPELPRPTGKYAVGRDTLHLVDKSRKDLWDPTKPRELMASMYYPARGAGGHATAYTSLASARALITYYKLDVPPAAYSSTRTYARTGAPAARGRFPLVLLSPGFTVPRSTLTHLAEDLASRGYVVATVDHAHEAAGGEFEGGRMPPCLGCDPDSTVPGSRITENRAQDLSYVLDRLVGGRSGTSAEGAGPAWRHAKMIDPERIGSGGHSIGGAATMALMNTDRRVRAGMNMDGGIRIKPEGLRGRPFLMLGTQQTTQPDDPYDWAGAWPLMDGWKRWLAVAGSGHFTFTDTPVVLQQLGDVDPDAPISGKRSAEITRAYIGAFYDQHLRGIKQPLLDGPTPGNPEVTFHQP</sequence>
<evidence type="ECO:0000256" key="1">
    <source>
        <dbReference type="ARBA" id="ARBA00022801"/>
    </source>
</evidence>
<dbReference type="PANTHER" id="PTHR10272">
    <property type="entry name" value="PLATELET-ACTIVATING FACTOR ACETYLHYDROLASE"/>
    <property type="match status" value="1"/>
</dbReference>
<dbReference type="InterPro" id="IPR029058">
    <property type="entry name" value="AB_hydrolase_fold"/>
</dbReference>
<keyword evidence="5" id="KW-0732">Signal</keyword>
<evidence type="ECO:0000256" key="2">
    <source>
        <dbReference type="ARBA" id="ARBA00022963"/>
    </source>
</evidence>
<dbReference type="GO" id="GO:0016042">
    <property type="term" value="P:lipid catabolic process"/>
    <property type="evidence" value="ECO:0007669"/>
    <property type="project" value="UniProtKB-KW"/>
</dbReference>
<feature type="signal peptide" evidence="5">
    <location>
        <begin position="1"/>
        <end position="33"/>
    </location>
</feature>
<evidence type="ECO:0000256" key="4">
    <source>
        <dbReference type="SAM" id="MobiDB-lite"/>
    </source>
</evidence>
<dbReference type="GO" id="GO:0003847">
    <property type="term" value="F:1-alkyl-2-acetylglycerophosphocholine esterase activity"/>
    <property type="evidence" value="ECO:0007669"/>
    <property type="project" value="TreeGrafter"/>
</dbReference>
<evidence type="ECO:0000256" key="3">
    <source>
        <dbReference type="ARBA" id="ARBA00023098"/>
    </source>
</evidence>
<keyword evidence="1 6" id="KW-0378">Hydrolase</keyword>
<keyword evidence="3" id="KW-0443">Lipid metabolism</keyword>